<reference evidence="2 3" key="1">
    <citation type="submission" date="2018-05" db="EMBL/GenBank/DDBJ databases">
        <title>Genomic analysis of Gracilibacillus dipsosauri DD1 reveals novel features of a salt-tolerant amylase.</title>
        <authorList>
            <person name="Deutch C.E."/>
            <person name="Yang S."/>
        </authorList>
    </citation>
    <scope>NUCLEOTIDE SEQUENCE [LARGE SCALE GENOMIC DNA]</scope>
    <source>
        <strain evidence="2 3">DD1</strain>
    </source>
</reference>
<proteinExistence type="predicted"/>
<evidence type="ECO:0000313" key="3">
    <source>
        <dbReference type="Proteomes" id="UP000245624"/>
    </source>
</evidence>
<organism evidence="2 3">
    <name type="scientific">Gracilibacillus dipsosauri</name>
    <dbReference type="NCBI Taxonomy" id="178340"/>
    <lineage>
        <taxon>Bacteria</taxon>
        <taxon>Bacillati</taxon>
        <taxon>Bacillota</taxon>
        <taxon>Bacilli</taxon>
        <taxon>Bacillales</taxon>
        <taxon>Bacillaceae</taxon>
        <taxon>Gracilibacillus</taxon>
    </lineage>
</organism>
<dbReference type="EMBL" id="QGTD01000013">
    <property type="protein sequence ID" value="PWU67693.1"/>
    <property type="molecule type" value="Genomic_DNA"/>
</dbReference>
<dbReference type="AlphaFoldDB" id="A0A317KWN1"/>
<comment type="caution">
    <text evidence="2">The sequence shown here is derived from an EMBL/GenBank/DDBJ whole genome shotgun (WGS) entry which is preliminary data.</text>
</comment>
<evidence type="ECO:0000256" key="1">
    <source>
        <dbReference type="SAM" id="MobiDB-lite"/>
    </source>
</evidence>
<sequence length="81" mass="9871">MSEKKKVIYVKDLVIKADNVRIEPTRHRDPLFGGARQEPQADEREHHHDNDDVREERDERHDHEEHDDHKDRDDRPPFSWL</sequence>
<dbReference type="Proteomes" id="UP000245624">
    <property type="component" value="Unassembled WGS sequence"/>
</dbReference>
<accession>A0A317KWN1</accession>
<dbReference type="OrthoDB" id="2974714at2"/>
<protein>
    <submittedName>
        <fullName evidence="2">Uncharacterized protein</fullName>
    </submittedName>
</protein>
<gene>
    <name evidence="2" type="ORF">DLJ74_14665</name>
</gene>
<feature type="region of interest" description="Disordered" evidence="1">
    <location>
        <begin position="18"/>
        <end position="81"/>
    </location>
</feature>
<evidence type="ECO:0000313" key="2">
    <source>
        <dbReference type="EMBL" id="PWU67693.1"/>
    </source>
</evidence>
<keyword evidence="3" id="KW-1185">Reference proteome</keyword>
<name>A0A317KWN1_9BACI</name>
<feature type="compositionally biased region" description="Basic and acidic residues" evidence="1">
    <location>
        <begin position="18"/>
        <end position="30"/>
    </location>
</feature>
<dbReference type="RefSeq" id="WP_109985028.1">
    <property type="nucleotide sequence ID" value="NZ_QGTD01000013.1"/>
</dbReference>
<feature type="compositionally biased region" description="Basic and acidic residues" evidence="1">
    <location>
        <begin position="39"/>
        <end position="81"/>
    </location>
</feature>